<dbReference type="Proteomes" id="UP000824055">
    <property type="component" value="Unassembled WGS sequence"/>
</dbReference>
<dbReference type="InterPro" id="IPR011050">
    <property type="entry name" value="Pectin_lyase_fold/virulence"/>
</dbReference>
<comment type="caution">
    <text evidence="1">The sequence shown here is derived from an EMBL/GenBank/DDBJ whole genome shotgun (WGS) entry which is preliminary data.</text>
</comment>
<proteinExistence type="predicted"/>
<protein>
    <submittedName>
        <fullName evidence="1">DUF3737 family protein</fullName>
    </submittedName>
</protein>
<name>A0A9D2JWS5_9BACT</name>
<reference evidence="1" key="1">
    <citation type="journal article" date="2021" name="PeerJ">
        <title>Extensive microbial diversity within the chicken gut microbiome revealed by metagenomics and culture.</title>
        <authorList>
            <person name="Gilroy R."/>
            <person name="Ravi A."/>
            <person name="Getino M."/>
            <person name="Pursley I."/>
            <person name="Horton D.L."/>
            <person name="Alikhan N.F."/>
            <person name="Baker D."/>
            <person name="Gharbi K."/>
            <person name="Hall N."/>
            <person name="Watson M."/>
            <person name="Adriaenssens E.M."/>
            <person name="Foster-Nyarko E."/>
            <person name="Jarju S."/>
            <person name="Secka A."/>
            <person name="Antonio M."/>
            <person name="Oren A."/>
            <person name="Chaudhuri R.R."/>
            <person name="La Ragione R."/>
            <person name="Hildebrand F."/>
            <person name="Pallen M.J."/>
        </authorList>
    </citation>
    <scope>NUCLEOTIDE SEQUENCE</scope>
    <source>
        <strain evidence="1">ChiHecec3B27-8219</strain>
    </source>
</reference>
<organism evidence="1 2">
    <name type="scientific">Candidatus Prevotella avicola</name>
    <dbReference type="NCBI Taxonomy" id="2838738"/>
    <lineage>
        <taxon>Bacteria</taxon>
        <taxon>Pseudomonadati</taxon>
        <taxon>Bacteroidota</taxon>
        <taxon>Bacteroidia</taxon>
        <taxon>Bacteroidales</taxon>
        <taxon>Prevotellaceae</taxon>
        <taxon>Prevotella</taxon>
    </lineage>
</organism>
<dbReference type="InterPro" id="IPR012334">
    <property type="entry name" value="Pectin_lyas_fold"/>
</dbReference>
<dbReference type="SUPFAM" id="SSF51126">
    <property type="entry name" value="Pectin lyase-like"/>
    <property type="match status" value="1"/>
</dbReference>
<reference evidence="1" key="2">
    <citation type="submission" date="2021-04" db="EMBL/GenBank/DDBJ databases">
        <authorList>
            <person name="Gilroy R."/>
        </authorList>
    </citation>
    <scope>NUCLEOTIDE SEQUENCE</scope>
    <source>
        <strain evidence="1">ChiHecec3B27-8219</strain>
    </source>
</reference>
<accession>A0A9D2JWS5</accession>
<evidence type="ECO:0000313" key="2">
    <source>
        <dbReference type="Proteomes" id="UP000824055"/>
    </source>
</evidence>
<dbReference type="AlphaFoldDB" id="A0A9D2JWS5"/>
<dbReference type="InterPro" id="IPR022208">
    <property type="entry name" value="DUF3737"/>
</dbReference>
<dbReference type="Pfam" id="PF12541">
    <property type="entry name" value="DUF3737"/>
    <property type="match status" value="1"/>
</dbReference>
<evidence type="ECO:0000313" key="1">
    <source>
        <dbReference type="EMBL" id="HIZ69518.1"/>
    </source>
</evidence>
<sequence length="290" mass="33318">MELIKGKEFGGERPLFASHDLVLEDVVIREGESAIKECSDIVARNCRFEGNYPFWHVHRFEIDRCYFDVGGRSALWYSDHLKMKDTLIDAPKMFREMEEIDLENVRMTDADEVFWRCKGIRAKNLELHGGTYPFMFSQDIYVDGLESDSKYVFQYVKNVELHHAKITTKDAFWEVENVTVYDSELNGEYLGWHSRNLRLVNCHITGEQPLCYADDLILENCTFGPDCDRAFEYTTLRADIRGAITNVKNPTSGHIVADRIGSVTIDKNIRQPANCVIEVRGEGVSCPLPD</sequence>
<dbReference type="Gene3D" id="2.160.20.10">
    <property type="entry name" value="Single-stranded right-handed beta-helix, Pectin lyase-like"/>
    <property type="match status" value="1"/>
</dbReference>
<gene>
    <name evidence="1" type="ORF">H9966_06535</name>
</gene>
<dbReference type="EMBL" id="DXBE01000048">
    <property type="protein sequence ID" value="HIZ69518.1"/>
    <property type="molecule type" value="Genomic_DNA"/>
</dbReference>